<dbReference type="OrthoDB" id="5823764at2759"/>
<evidence type="ECO:0000313" key="2">
    <source>
        <dbReference type="Proteomes" id="UP000494206"/>
    </source>
</evidence>
<dbReference type="EMBL" id="CADEPM010000001">
    <property type="protein sequence ID" value="CAB3397124.1"/>
    <property type="molecule type" value="Genomic_DNA"/>
</dbReference>
<proteinExistence type="predicted"/>
<organism evidence="1 2">
    <name type="scientific">Caenorhabditis bovis</name>
    <dbReference type="NCBI Taxonomy" id="2654633"/>
    <lineage>
        <taxon>Eukaryota</taxon>
        <taxon>Metazoa</taxon>
        <taxon>Ecdysozoa</taxon>
        <taxon>Nematoda</taxon>
        <taxon>Chromadorea</taxon>
        <taxon>Rhabditida</taxon>
        <taxon>Rhabditina</taxon>
        <taxon>Rhabditomorpha</taxon>
        <taxon>Rhabditoidea</taxon>
        <taxon>Rhabditidae</taxon>
        <taxon>Peloderinae</taxon>
        <taxon>Caenorhabditis</taxon>
    </lineage>
</organism>
<gene>
    <name evidence="1" type="ORF">CBOVIS_LOCUS591</name>
</gene>
<evidence type="ECO:0000313" key="1">
    <source>
        <dbReference type="EMBL" id="CAB3397124.1"/>
    </source>
</evidence>
<dbReference type="AlphaFoldDB" id="A0A8S1E937"/>
<protein>
    <submittedName>
        <fullName evidence="1">Uncharacterized protein</fullName>
    </submittedName>
</protein>
<dbReference type="Proteomes" id="UP000494206">
    <property type="component" value="Unassembled WGS sequence"/>
</dbReference>
<reference evidence="1 2" key="1">
    <citation type="submission" date="2020-04" db="EMBL/GenBank/DDBJ databases">
        <authorList>
            <person name="Laetsch R D."/>
            <person name="Stevens L."/>
            <person name="Kumar S."/>
            <person name="Blaxter L. M."/>
        </authorList>
    </citation>
    <scope>NUCLEOTIDE SEQUENCE [LARGE SCALE GENOMIC DNA]</scope>
</reference>
<keyword evidence="2" id="KW-1185">Reference proteome</keyword>
<name>A0A8S1E937_9PELO</name>
<comment type="caution">
    <text evidence="1">The sequence shown here is derived from an EMBL/GenBank/DDBJ whole genome shotgun (WGS) entry which is preliminary data.</text>
</comment>
<sequence>MVDVYQEVVDKLCQIHSDDVEKCAEILEILAIEDAKCGGRVNSAMWRMMKNLIAFDRPFKSYSEKIVLSAEKMPPRPAAPLGQTMDVVPKKRQRIDEEPERLPVDGDIVSQIRRYAWFFTRGDSLKRSAIPVTKNIAITVRHEANNTISIGDSIALTSYQNHEVVVDTSVILIDESLDFVALQSKAVEFCDRDLLLDAVNPIRGMKYLLMGYSVIHGSTSHISFSTGIISSDITPRCRYLGSSRVFKGDRGGSCWDDAGRFIGMQVEAEVVPHTRDNNGRPGSPATGGRCGIIPITCIRTRLLDFLPPQEDVDLNE</sequence>
<accession>A0A8S1E937</accession>